<name>V2VX91_9GAMM</name>
<organism evidence="1 2">
    <name type="scientific">Acinetobacter brisouii CIP 110357</name>
    <dbReference type="NCBI Taxonomy" id="1341683"/>
    <lineage>
        <taxon>Bacteria</taxon>
        <taxon>Pseudomonadati</taxon>
        <taxon>Pseudomonadota</taxon>
        <taxon>Gammaproteobacteria</taxon>
        <taxon>Moraxellales</taxon>
        <taxon>Moraxellaceae</taxon>
        <taxon>Acinetobacter</taxon>
    </lineage>
</organism>
<gene>
    <name evidence="1" type="ORF">P255_00495</name>
</gene>
<dbReference type="AlphaFoldDB" id="V2VX91"/>
<comment type="caution">
    <text evidence="1">The sequence shown here is derived from an EMBL/GenBank/DDBJ whole genome shotgun (WGS) entry which is preliminary data.</text>
</comment>
<dbReference type="Proteomes" id="UP000018418">
    <property type="component" value="Unassembled WGS sequence"/>
</dbReference>
<evidence type="ECO:0000313" key="2">
    <source>
        <dbReference type="Proteomes" id="UP000018418"/>
    </source>
</evidence>
<dbReference type="EMBL" id="AYEU01000003">
    <property type="protein sequence ID" value="ESK52344.1"/>
    <property type="molecule type" value="Genomic_DNA"/>
</dbReference>
<reference evidence="1 2" key="1">
    <citation type="submission" date="2013-10" db="EMBL/GenBank/DDBJ databases">
        <title>The Genome Sequence of Acinetobacter brisouii CIP 110357.</title>
        <authorList>
            <consortium name="The Broad Institute Genomics Platform"/>
            <consortium name="The Broad Institute Genome Sequencing Center for Infectious Disease"/>
            <person name="Cerqueira G."/>
            <person name="Feldgarden M."/>
            <person name="Courvalin P."/>
            <person name="Grillot-Courvalin C."/>
            <person name="Clermont D."/>
            <person name="Rocha E."/>
            <person name="Yoon E.-J."/>
            <person name="Nemec A."/>
            <person name="Young S.K."/>
            <person name="Zeng Q."/>
            <person name="Gargeya S."/>
            <person name="Fitzgerald M."/>
            <person name="Abouelleil A."/>
            <person name="Alvarado L."/>
            <person name="Berlin A.M."/>
            <person name="Chapman S.B."/>
            <person name="Gainer-Dewar J."/>
            <person name="Goldberg J."/>
            <person name="Gnerre S."/>
            <person name="Griggs A."/>
            <person name="Gujja S."/>
            <person name="Hansen M."/>
            <person name="Howarth C."/>
            <person name="Imamovic A."/>
            <person name="Ireland A."/>
            <person name="Larimer J."/>
            <person name="McCowan C."/>
            <person name="Murphy C."/>
            <person name="Pearson M."/>
            <person name="Poon T.W."/>
            <person name="Priest M."/>
            <person name="Roberts A."/>
            <person name="Saif S."/>
            <person name="Shea T."/>
            <person name="Sykes S."/>
            <person name="Wortman J."/>
            <person name="Nusbaum C."/>
            <person name="Birren B."/>
        </authorList>
    </citation>
    <scope>NUCLEOTIDE SEQUENCE [LARGE SCALE GENOMIC DNA]</scope>
    <source>
        <strain evidence="1 2">CIP 110357</strain>
    </source>
</reference>
<dbReference type="PATRIC" id="fig|1341683.3.peg.485"/>
<dbReference type="OrthoDB" id="9791837at2"/>
<protein>
    <recommendedName>
        <fullName evidence="3">O-methyltransferase domain-containing protein</fullName>
    </recommendedName>
</protein>
<accession>V2VX91</accession>
<dbReference type="HOGENOM" id="CLU_3113424_0_0_6"/>
<sequence>MFGKALYHACLASDEYQRLWQQYGFEVVEMIAEDGDCTGRTVWLAQKQPQ</sequence>
<keyword evidence="2" id="KW-1185">Reference proteome</keyword>
<evidence type="ECO:0000313" key="1">
    <source>
        <dbReference type="EMBL" id="ESK52344.1"/>
    </source>
</evidence>
<evidence type="ECO:0008006" key="3">
    <source>
        <dbReference type="Google" id="ProtNLM"/>
    </source>
</evidence>
<proteinExistence type="predicted"/>